<gene>
    <name evidence="2" type="ORF">AA14337_3077</name>
</gene>
<organism evidence="2 3">
    <name type="scientific">Acetobacter malorum DSM 14337</name>
    <dbReference type="NCBI Taxonomy" id="1307910"/>
    <lineage>
        <taxon>Bacteria</taxon>
        <taxon>Pseudomonadati</taxon>
        <taxon>Pseudomonadota</taxon>
        <taxon>Alphaproteobacteria</taxon>
        <taxon>Acetobacterales</taxon>
        <taxon>Acetobacteraceae</taxon>
        <taxon>Acetobacter</taxon>
    </lineage>
</organism>
<proteinExistence type="predicted"/>
<dbReference type="Proteomes" id="UP001065047">
    <property type="component" value="Unassembled WGS sequence"/>
</dbReference>
<evidence type="ECO:0000313" key="2">
    <source>
        <dbReference type="EMBL" id="GBQ85461.1"/>
    </source>
</evidence>
<sequence>MIGRLDAQKNYIRAVSILADLRKETPDCILVIIGPWSFGDGPKCKDAITRTAKRLGLEVGIDILLLGGLPNASRYLPAFDAFLNTSLWEGLSMACMEAVVAKVPCIASLVGGQKELGKDVTLIDIAEPNRTWVSAIKKVLPTSEETGTQKSRNLLGYIGDGLAVQWPWASHFSAIDECSLRKDKVLFVTLDLNVGGAQKSLCNLMRELPRTGISPILAVNGKIGVPSYLSGLDDIPVVHLAGSDDSGLRGRISRICSLLDRYKCGSLCFWNVDALTKSMIANILAPSPIRVIDVSPGPMLYSELSEEFTGGDNGTSLSASYYLNSLDAIVNKYHVESPVQIKGQTWSIPNGVYVPDCLRPPAKIQTNPFKIAVCGRLSPSKYPELLPDIARELQTLAGEGQKAPEIHVYGGFHKHHPHLARRFISDVLDGQSVPENLFFHGPTDFPQLAISDAGCLLMLSKDQGCPNASLEALSLGIPVVANATGGVGEQVITDVTGTLFPEAPPPPKDIAAALYRICTDSEFRSRLSENAILLTRQKFSMESMATNYANLFLSLQGLY</sequence>
<dbReference type="Gene3D" id="3.40.50.2000">
    <property type="entry name" value="Glycogen Phosphorylase B"/>
    <property type="match status" value="2"/>
</dbReference>
<name>A0ABQ0PZI6_9PROT</name>
<dbReference type="InterPro" id="IPR001296">
    <property type="entry name" value="Glyco_trans_1"/>
</dbReference>
<feature type="domain" description="Glycosyl transferase family 1" evidence="1">
    <location>
        <begin position="361"/>
        <end position="531"/>
    </location>
</feature>
<comment type="caution">
    <text evidence="2">The sequence shown here is derived from an EMBL/GenBank/DDBJ whole genome shotgun (WGS) entry which is preliminary data.</text>
</comment>
<dbReference type="PANTHER" id="PTHR12526:SF637">
    <property type="entry name" value="GLYCOSYLTRANSFERASE EPSF-RELATED"/>
    <property type="match status" value="1"/>
</dbReference>
<dbReference type="CDD" id="cd03801">
    <property type="entry name" value="GT4_PimA-like"/>
    <property type="match status" value="1"/>
</dbReference>
<dbReference type="EMBL" id="BAPF01000054">
    <property type="protein sequence ID" value="GBQ85461.1"/>
    <property type="molecule type" value="Genomic_DNA"/>
</dbReference>
<dbReference type="PANTHER" id="PTHR12526">
    <property type="entry name" value="GLYCOSYLTRANSFERASE"/>
    <property type="match status" value="1"/>
</dbReference>
<dbReference type="Pfam" id="PF00534">
    <property type="entry name" value="Glycos_transf_1"/>
    <property type="match status" value="2"/>
</dbReference>
<evidence type="ECO:0000259" key="1">
    <source>
        <dbReference type="Pfam" id="PF00534"/>
    </source>
</evidence>
<evidence type="ECO:0000313" key="3">
    <source>
        <dbReference type="Proteomes" id="UP001065047"/>
    </source>
</evidence>
<protein>
    <recommendedName>
        <fullName evidence="1">Glycosyl transferase family 1 domain-containing protein</fullName>
    </recommendedName>
</protein>
<dbReference type="SUPFAM" id="SSF53756">
    <property type="entry name" value="UDP-Glycosyltransferase/glycogen phosphorylase"/>
    <property type="match status" value="2"/>
</dbReference>
<feature type="domain" description="Glycosyl transferase family 1" evidence="1">
    <location>
        <begin position="1"/>
        <end position="119"/>
    </location>
</feature>
<accession>A0ABQ0PZI6</accession>
<keyword evidence="3" id="KW-1185">Reference proteome</keyword>
<reference evidence="2" key="1">
    <citation type="submission" date="2013-04" db="EMBL/GenBank/DDBJ databases">
        <title>The genome sequencing project of 58 acetic acid bacteria.</title>
        <authorList>
            <person name="Okamoto-Kainuma A."/>
            <person name="Ishikawa M."/>
            <person name="Umino S."/>
            <person name="Koizumi Y."/>
            <person name="Shiwa Y."/>
            <person name="Yoshikawa H."/>
            <person name="Matsutani M."/>
            <person name="Matsushita K."/>
        </authorList>
    </citation>
    <scope>NUCLEOTIDE SEQUENCE</scope>
    <source>
        <strain evidence="2">DSM 14337</strain>
    </source>
</reference>